<dbReference type="RefSeq" id="WP_219424933.1">
    <property type="nucleotide sequence ID" value="NZ_JAHXQY010000002.1"/>
</dbReference>
<organism evidence="2 3">
    <name type="scientific">Segatella salivae</name>
    <dbReference type="NCBI Taxonomy" id="228604"/>
    <lineage>
        <taxon>Bacteria</taxon>
        <taxon>Pseudomonadati</taxon>
        <taxon>Bacteroidota</taxon>
        <taxon>Bacteroidia</taxon>
        <taxon>Bacteroidales</taxon>
        <taxon>Prevotellaceae</taxon>
        <taxon>Segatella</taxon>
    </lineage>
</organism>
<sequence length="329" mass="37158">MKTRLIYSSLISLLLASGFTACSNTPEVNPKDIATEETELKLESDTLMVPVGEETSTKIINGGGNYKVINEAPEIAVATIDKDNINIKSFKQGFTAFILSDDADNYKRIVVKSMYTSIVLDTNEISIKKLLGHDLNDKTIIIKKGNGDYEVESGDENVVKFVTIQKDSIVHIRGIHTGETTIKITDAAGLTAQVKVTVNETDIPFTDEEKQEIMNSDVKRVFWDEDLQQWTPERYNYLTAFNHKVGTENRVGYEYSDYRFIRIFFDGDESVGVYENARVDACPQWYGETTHYAPAKVEIIKNDGTNVWGIVSVIKNKRLYRGYFCLPKQ</sequence>
<protein>
    <recommendedName>
        <fullName evidence="4">Lipoprotein</fullName>
    </recommendedName>
</protein>
<dbReference type="Proteomes" id="UP001196873">
    <property type="component" value="Unassembled WGS sequence"/>
</dbReference>
<evidence type="ECO:0008006" key="4">
    <source>
        <dbReference type="Google" id="ProtNLM"/>
    </source>
</evidence>
<evidence type="ECO:0000313" key="2">
    <source>
        <dbReference type="EMBL" id="MBW4865513.1"/>
    </source>
</evidence>
<feature type="chain" id="PRO_5043531718" description="Lipoprotein" evidence="1">
    <location>
        <begin position="24"/>
        <end position="329"/>
    </location>
</feature>
<name>A0AAW4NRE4_9BACT</name>
<evidence type="ECO:0000256" key="1">
    <source>
        <dbReference type="SAM" id="SignalP"/>
    </source>
</evidence>
<dbReference type="AlphaFoldDB" id="A0AAW4NRE4"/>
<feature type="signal peptide" evidence="1">
    <location>
        <begin position="1"/>
        <end position="23"/>
    </location>
</feature>
<reference evidence="2" key="1">
    <citation type="submission" date="2021-07" db="EMBL/GenBank/DDBJ databases">
        <title>Genomic diversity and antimicrobial resistance of Prevotella spp. isolated from chronic lung disease airways.</title>
        <authorList>
            <person name="Webb K.A."/>
            <person name="Olagoke O.S."/>
            <person name="Baird T."/>
            <person name="Neill J."/>
            <person name="Pham A."/>
            <person name="Wells T.J."/>
            <person name="Ramsay K.A."/>
            <person name="Bell S.C."/>
            <person name="Sarovich D.S."/>
            <person name="Price E.P."/>
        </authorList>
    </citation>
    <scope>NUCLEOTIDE SEQUENCE</scope>
    <source>
        <strain evidence="2">SCHI0047.S.3</strain>
    </source>
</reference>
<proteinExistence type="predicted"/>
<comment type="caution">
    <text evidence="2">The sequence shown here is derived from an EMBL/GenBank/DDBJ whole genome shotgun (WGS) entry which is preliminary data.</text>
</comment>
<evidence type="ECO:0000313" key="3">
    <source>
        <dbReference type="Proteomes" id="UP001196873"/>
    </source>
</evidence>
<accession>A0AAW4NRE4</accession>
<keyword evidence="1" id="KW-0732">Signal</keyword>
<dbReference type="EMBL" id="JAHXRF010000007">
    <property type="protein sequence ID" value="MBW4865513.1"/>
    <property type="molecule type" value="Genomic_DNA"/>
</dbReference>
<dbReference type="PROSITE" id="PS51257">
    <property type="entry name" value="PROKAR_LIPOPROTEIN"/>
    <property type="match status" value="1"/>
</dbReference>
<gene>
    <name evidence="2" type="ORF">KZY68_05680</name>
</gene>